<comment type="caution">
    <text evidence="1">The sequence shown here is derived from an EMBL/GenBank/DDBJ whole genome shotgun (WGS) entry which is preliminary data.</text>
</comment>
<proteinExistence type="predicted"/>
<accession>A0AAE1C062</accession>
<evidence type="ECO:0000313" key="1">
    <source>
        <dbReference type="EMBL" id="KAK3673732.1"/>
    </source>
</evidence>
<dbReference type="EMBL" id="JAUTXT010000023">
    <property type="protein sequence ID" value="KAK3673732.1"/>
    <property type="molecule type" value="Genomic_DNA"/>
</dbReference>
<name>A0AAE1C062_9PEZI</name>
<protein>
    <submittedName>
        <fullName evidence="1">Uncharacterized protein</fullName>
    </submittedName>
</protein>
<evidence type="ECO:0000313" key="2">
    <source>
        <dbReference type="Proteomes" id="UP001274830"/>
    </source>
</evidence>
<dbReference type="AlphaFoldDB" id="A0AAE1C062"/>
<sequence>MKKKSGGLWVEKKVRDNAPIDIVNNMHSTFVQDEVVRDRVWFGGDGPVQVRQRWDDREPGEGL</sequence>
<dbReference type="Proteomes" id="UP001274830">
    <property type="component" value="Unassembled WGS sequence"/>
</dbReference>
<gene>
    <name evidence="1" type="ORF">LTR78_006285</name>
</gene>
<organism evidence="1 2">
    <name type="scientific">Recurvomyces mirabilis</name>
    <dbReference type="NCBI Taxonomy" id="574656"/>
    <lineage>
        <taxon>Eukaryota</taxon>
        <taxon>Fungi</taxon>
        <taxon>Dikarya</taxon>
        <taxon>Ascomycota</taxon>
        <taxon>Pezizomycotina</taxon>
        <taxon>Dothideomycetes</taxon>
        <taxon>Dothideomycetidae</taxon>
        <taxon>Mycosphaerellales</taxon>
        <taxon>Teratosphaeriaceae</taxon>
        <taxon>Recurvomyces</taxon>
    </lineage>
</organism>
<keyword evidence="2" id="KW-1185">Reference proteome</keyword>
<reference evidence="1" key="1">
    <citation type="submission" date="2023-07" db="EMBL/GenBank/DDBJ databases">
        <title>Black Yeasts Isolated from many extreme environments.</title>
        <authorList>
            <person name="Coleine C."/>
            <person name="Stajich J.E."/>
            <person name="Selbmann L."/>
        </authorList>
    </citation>
    <scope>NUCLEOTIDE SEQUENCE</scope>
    <source>
        <strain evidence="1">CCFEE 5485</strain>
    </source>
</reference>